<evidence type="ECO:0008006" key="4">
    <source>
        <dbReference type="Google" id="ProtNLM"/>
    </source>
</evidence>
<feature type="signal peptide" evidence="1">
    <location>
        <begin position="1"/>
        <end position="24"/>
    </location>
</feature>
<feature type="chain" id="PRO_5018091659" description="Pilus formation protein N-terminal domain-containing protein" evidence="1">
    <location>
        <begin position="25"/>
        <end position="123"/>
    </location>
</feature>
<evidence type="ECO:0000256" key="1">
    <source>
        <dbReference type="SAM" id="SignalP"/>
    </source>
</evidence>
<dbReference type="EMBL" id="RBTX01000377">
    <property type="protein sequence ID" value="RMU32561.1"/>
    <property type="molecule type" value="Genomic_DNA"/>
</dbReference>
<organism evidence="2 3">
    <name type="scientific">Pseudomonas avellanae</name>
    <dbReference type="NCBI Taxonomy" id="46257"/>
    <lineage>
        <taxon>Bacteria</taxon>
        <taxon>Pseudomonadati</taxon>
        <taxon>Pseudomonadota</taxon>
        <taxon>Gammaproteobacteria</taxon>
        <taxon>Pseudomonadales</taxon>
        <taxon>Pseudomonadaceae</taxon>
        <taxon>Pseudomonas</taxon>
    </lineage>
</organism>
<accession>A0A3M5TG64</accession>
<protein>
    <recommendedName>
        <fullName evidence="4">Pilus formation protein N-terminal domain-containing protein</fullName>
    </recommendedName>
</protein>
<comment type="caution">
    <text evidence="2">The sequence shown here is derived from an EMBL/GenBank/DDBJ whole genome shotgun (WGS) entry which is preliminary data.</text>
</comment>
<evidence type="ECO:0000313" key="2">
    <source>
        <dbReference type="EMBL" id="RMU32561.1"/>
    </source>
</evidence>
<name>A0A3M5TG64_9PSED</name>
<dbReference type="AlphaFoldDB" id="A0A3M5TG64"/>
<dbReference type="Proteomes" id="UP000281514">
    <property type="component" value="Unassembled WGS sequence"/>
</dbReference>
<proteinExistence type="predicted"/>
<keyword evidence="1" id="KW-0732">Signal</keyword>
<sequence length="123" mass="12972">MENVMKAWLLAPTLFMSVCLGAYALDSTDATQNEAVPPVDAVQVPPPQEADTAVQVRNNSAFAIYVIQKGLKQEVASKGTYVVSSTATYPLSITPASGEPAIKYVTLSGKKGACTYASCLIVQ</sequence>
<gene>
    <name evidence="2" type="ORF">ALP32_101276</name>
</gene>
<reference evidence="2 3" key="1">
    <citation type="submission" date="2018-08" db="EMBL/GenBank/DDBJ databases">
        <title>Recombination of ecologically and evolutionarily significant loci maintains genetic cohesion in the Pseudomonas syringae species complex.</title>
        <authorList>
            <person name="Dillon M."/>
            <person name="Thakur S."/>
            <person name="Almeida R.N.D."/>
            <person name="Weir B.S."/>
            <person name="Guttman D.S."/>
        </authorList>
    </citation>
    <scope>NUCLEOTIDE SEQUENCE [LARGE SCALE GENOMIC DNA]</scope>
    <source>
        <strain evidence="2 3">ICMP 9749</strain>
    </source>
</reference>
<evidence type="ECO:0000313" key="3">
    <source>
        <dbReference type="Proteomes" id="UP000281514"/>
    </source>
</evidence>